<protein>
    <submittedName>
        <fullName evidence="1">Uncharacterized protein</fullName>
    </submittedName>
</protein>
<dbReference type="AlphaFoldDB" id="A0A379QQJ7"/>
<accession>A0A379QQJ7</accession>
<proteinExistence type="predicted"/>
<dbReference type="EMBL" id="UGWQ01000002">
    <property type="protein sequence ID" value="SUG27207.1"/>
    <property type="molecule type" value="Genomic_DNA"/>
</dbReference>
<name>A0A379QQJ7_SALER</name>
<reference evidence="3 4" key="1">
    <citation type="submission" date="2018-06" db="EMBL/GenBank/DDBJ databases">
        <authorList>
            <consortium name="Pathogen Informatics"/>
            <person name="Doyle S."/>
        </authorList>
    </citation>
    <scope>NUCLEOTIDE SEQUENCE [LARGE SCALE GENOMIC DNA]</scope>
    <source>
        <strain evidence="1 4">NCTC10252</strain>
        <strain evidence="2 3">NCTC10718</strain>
    </source>
</reference>
<dbReference type="Proteomes" id="UP000254597">
    <property type="component" value="Unassembled WGS sequence"/>
</dbReference>
<evidence type="ECO:0000313" key="3">
    <source>
        <dbReference type="Proteomes" id="UP000254332"/>
    </source>
</evidence>
<gene>
    <name evidence="1" type="ORF">NCTC10252_03905</name>
    <name evidence="2" type="ORF">NCTC10718_04511</name>
</gene>
<dbReference type="Proteomes" id="UP000254332">
    <property type="component" value="Unassembled WGS sequence"/>
</dbReference>
<evidence type="ECO:0000313" key="4">
    <source>
        <dbReference type="Proteomes" id="UP000254597"/>
    </source>
</evidence>
<sequence>MMKKQNVIMTSFISWMYKKQKQNQEGSCYPLISFTPRYHGDKNV</sequence>
<evidence type="ECO:0000313" key="2">
    <source>
        <dbReference type="EMBL" id="SUG27207.1"/>
    </source>
</evidence>
<organism evidence="1 4">
    <name type="scientific">Salmonella enterica</name>
    <name type="common">Salmonella choleraesuis</name>
    <dbReference type="NCBI Taxonomy" id="28901"/>
    <lineage>
        <taxon>Bacteria</taxon>
        <taxon>Pseudomonadati</taxon>
        <taxon>Pseudomonadota</taxon>
        <taxon>Gammaproteobacteria</taxon>
        <taxon>Enterobacterales</taxon>
        <taxon>Enterobacteriaceae</taxon>
        <taxon>Salmonella</taxon>
    </lineage>
</organism>
<evidence type="ECO:0000313" key="1">
    <source>
        <dbReference type="EMBL" id="SUF58581.1"/>
    </source>
</evidence>
<dbReference type="EMBL" id="UGWP01000004">
    <property type="protein sequence ID" value="SUF58581.1"/>
    <property type="molecule type" value="Genomic_DNA"/>
</dbReference>